<accession>A0A0M3JP32</accession>
<name>A0A0M3JP32_ANISI</name>
<keyword evidence="2" id="KW-1185">Reference proteome</keyword>
<organism evidence="3">
    <name type="scientific">Anisakis simplex</name>
    <name type="common">Herring worm</name>
    <dbReference type="NCBI Taxonomy" id="6269"/>
    <lineage>
        <taxon>Eukaryota</taxon>
        <taxon>Metazoa</taxon>
        <taxon>Ecdysozoa</taxon>
        <taxon>Nematoda</taxon>
        <taxon>Chromadorea</taxon>
        <taxon>Rhabditida</taxon>
        <taxon>Spirurina</taxon>
        <taxon>Ascaridomorpha</taxon>
        <taxon>Ascaridoidea</taxon>
        <taxon>Anisakidae</taxon>
        <taxon>Anisakis</taxon>
        <taxon>Anisakis simplex complex</taxon>
    </lineage>
</organism>
<reference evidence="3" key="1">
    <citation type="submission" date="2017-02" db="UniProtKB">
        <authorList>
            <consortium name="WormBaseParasite"/>
        </authorList>
    </citation>
    <scope>IDENTIFICATION</scope>
</reference>
<dbReference type="Proteomes" id="UP000267096">
    <property type="component" value="Unassembled WGS sequence"/>
</dbReference>
<gene>
    <name evidence="1" type="ORF">ASIM_LOCUS9166</name>
</gene>
<dbReference type="OrthoDB" id="5792412at2759"/>
<proteinExistence type="predicted"/>
<dbReference type="AlphaFoldDB" id="A0A0M3JP32"/>
<evidence type="ECO:0000313" key="1">
    <source>
        <dbReference type="EMBL" id="VDK37303.1"/>
    </source>
</evidence>
<reference evidence="1 2" key="2">
    <citation type="submission" date="2018-11" db="EMBL/GenBank/DDBJ databases">
        <authorList>
            <consortium name="Pathogen Informatics"/>
        </authorList>
    </citation>
    <scope>NUCLEOTIDE SEQUENCE [LARGE SCALE GENOMIC DNA]</scope>
</reference>
<protein>
    <submittedName>
        <fullName evidence="3">FLZ-type domain-containing protein</fullName>
    </submittedName>
</protein>
<dbReference type="WBParaSite" id="ASIM_0000942501-mRNA-1">
    <property type="protein sequence ID" value="ASIM_0000942501-mRNA-1"/>
    <property type="gene ID" value="ASIM_0000942501"/>
</dbReference>
<evidence type="ECO:0000313" key="2">
    <source>
        <dbReference type="Proteomes" id="UP000267096"/>
    </source>
</evidence>
<evidence type="ECO:0000313" key="3">
    <source>
        <dbReference type="WBParaSite" id="ASIM_0000942501-mRNA-1"/>
    </source>
</evidence>
<dbReference type="EMBL" id="UYRR01027066">
    <property type="protein sequence ID" value="VDK37303.1"/>
    <property type="molecule type" value="Genomic_DNA"/>
</dbReference>
<sequence>MEMKSLDFYNHDAYCSAKCQSRNYIASKNFASDLTTFSQDLLNGSASTSNNFDVKDDINS</sequence>